<evidence type="ECO:0000313" key="11">
    <source>
        <dbReference type="Proteomes" id="UP000199412"/>
    </source>
</evidence>
<dbReference type="Pfam" id="PF13844">
    <property type="entry name" value="Glyco_transf_41"/>
    <property type="match status" value="1"/>
</dbReference>
<dbReference type="PANTHER" id="PTHR44835">
    <property type="entry name" value="UDP-N-ACETYLGLUCOSAMINE--PEPTIDE N-ACETYLGLUCOSAMINYLTRANSFERASE SPINDLY-RELATED"/>
    <property type="match status" value="1"/>
</dbReference>
<evidence type="ECO:0000256" key="1">
    <source>
        <dbReference type="ARBA" id="ARBA00004922"/>
    </source>
</evidence>
<comment type="similarity">
    <text evidence="2">Belongs to the glycosyltransferase 41 family. O-GlcNAc transferase subfamily.</text>
</comment>
<dbReference type="STRING" id="69960.SAMN05421720_108160"/>
<name>A0A1G7E3S1_9PROT</name>
<evidence type="ECO:0000256" key="2">
    <source>
        <dbReference type="ARBA" id="ARBA00005386"/>
    </source>
</evidence>
<dbReference type="SUPFAM" id="SSF53756">
    <property type="entry name" value="UDP-Glycosyltransferase/glycogen phosphorylase"/>
    <property type="match status" value="1"/>
</dbReference>
<feature type="compositionally biased region" description="Low complexity" evidence="8">
    <location>
        <begin position="7"/>
        <end position="17"/>
    </location>
</feature>
<dbReference type="SMART" id="SM00028">
    <property type="entry name" value="TPR"/>
    <property type="match status" value="4"/>
</dbReference>
<dbReference type="Gene3D" id="3.40.50.11380">
    <property type="match status" value="1"/>
</dbReference>
<dbReference type="InterPro" id="IPR029489">
    <property type="entry name" value="OGT/SEC/SPY_C"/>
</dbReference>
<dbReference type="PANTHER" id="PTHR44835:SF1">
    <property type="entry name" value="PROTEIN O-GLCNAC TRANSFERASE"/>
    <property type="match status" value="1"/>
</dbReference>
<dbReference type="Gene3D" id="1.25.40.10">
    <property type="entry name" value="Tetratricopeptide repeat domain"/>
    <property type="match status" value="1"/>
</dbReference>
<proteinExistence type="inferred from homology"/>
<dbReference type="Gene3D" id="3.40.50.2000">
    <property type="entry name" value="Glycogen Phosphorylase B"/>
    <property type="match status" value="1"/>
</dbReference>
<evidence type="ECO:0000256" key="5">
    <source>
        <dbReference type="ARBA" id="ARBA00022679"/>
    </source>
</evidence>
<sequence>MAEVEYPGSPVTPETGTPVPPGPEGDAVARALFGRAVEHLQANRLAEAEATFRSVLRVVPGHATSWRNVGLLRHHGGDGVGGIDALSRALVIDPETADAPDLRLRHLFSSAHATAQATGDGVGAAMVARHWARWIPDDPTALGAAAMTALTAGDLDRAEHLSRRLPQGTGGDPNLPHVRALIAMRRGNLTEATRSVRAALALAPQYADAWMTRASIALRRSDGNGAETALSRALRLTPGHPGALLALAGHRVAEGRADEAVTLALRVPPAVRRTPAHIGDLLSILHHAPSVSAETIRAEREGWAPPAPSAPPTLAPAPASPLRVVYLGDFGRPQVPALALPAIAAHARPDAWERIACHLVHACPLDHPPSAAPDVPGLPTRDLGAATPETLRNAVRQLDPHVLVLLTPTTLPQALEALAQRLAPVQAIWGDVFGSVGLPSLDGLLTDAHHVTGEPGLLSERPILLPHGAYFFSPPADAPDPGPPPCLASGTITFGSFNRMDKINGPLLDRWGRILAALPKARLLIQARVLDRADARRAFLDRLARHGIASDRVRLEGGRNRAGMAALYREADIALDADPWSGGLTVLELLWMGLPVITLAGRHPCGRHATSHLRRVGLTDWVTETPEAYVSRAIAAARDPSTIATLRAALRGRLAALPLCDPTAYARQLEDAYNALWDEVTAVSGPTGSGTFPESPSPPATG</sequence>
<feature type="region of interest" description="Disordered" evidence="8">
    <location>
        <begin position="1"/>
        <end position="25"/>
    </location>
</feature>
<keyword evidence="7" id="KW-0802">TPR repeat</keyword>
<dbReference type="InterPro" id="IPR011990">
    <property type="entry name" value="TPR-like_helical_dom_sf"/>
</dbReference>
<evidence type="ECO:0000256" key="3">
    <source>
        <dbReference type="ARBA" id="ARBA00011970"/>
    </source>
</evidence>
<dbReference type="EC" id="2.4.1.255" evidence="3"/>
<dbReference type="AlphaFoldDB" id="A0A1G7E3S1"/>
<keyword evidence="6" id="KW-0677">Repeat</keyword>
<dbReference type="SUPFAM" id="SSF48452">
    <property type="entry name" value="TPR-like"/>
    <property type="match status" value="1"/>
</dbReference>
<evidence type="ECO:0000256" key="6">
    <source>
        <dbReference type="ARBA" id="ARBA00022737"/>
    </source>
</evidence>
<evidence type="ECO:0000256" key="7">
    <source>
        <dbReference type="ARBA" id="ARBA00022803"/>
    </source>
</evidence>
<organism evidence="10 11">
    <name type="scientific">Rhodospira trueperi</name>
    <dbReference type="NCBI Taxonomy" id="69960"/>
    <lineage>
        <taxon>Bacteria</taxon>
        <taxon>Pseudomonadati</taxon>
        <taxon>Pseudomonadota</taxon>
        <taxon>Alphaproteobacteria</taxon>
        <taxon>Rhodospirillales</taxon>
        <taxon>Rhodospirillaceae</taxon>
        <taxon>Rhodospira</taxon>
    </lineage>
</organism>
<dbReference type="Pfam" id="PF13432">
    <property type="entry name" value="TPR_16"/>
    <property type="match status" value="2"/>
</dbReference>
<dbReference type="RefSeq" id="WP_092786578.1">
    <property type="nucleotide sequence ID" value="NZ_FNAP01000008.1"/>
</dbReference>
<keyword evidence="4" id="KW-0328">Glycosyltransferase</keyword>
<keyword evidence="5" id="KW-0808">Transferase</keyword>
<dbReference type="OrthoDB" id="146908at2"/>
<dbReference type="EMBL" id="FNAP01000008">
    <property type="protein sequence ID" value="SDE58357.1"/>
    <property type="molecule type" value="Genomic_DNA"/>
</dbReference>
<protein>
    <recommendedName>
        <fullName evidence="3">protein O-GlcNAc transferase</fullName>
        <ecNumber evidence="3">2.4.1.255</ecNumber>
    </recommendedName>
</protein>
<evidence type="ECO:0000313" key="10">
    <source>
        <dbReference type="EMBL" id="SDE58357.1"/>
    </source>
</evidence>
<reference evidence="10 11" key="1">
    <citation type="submission" date="2016-10" db="EMBL/GenBank/DDBJ databases">
        <authorList>
            <person name="de Groot N.N."/>
        </authorList>
    </citation>
    <scope>NUCLEOTIDE SEQUENCE [LARGE SCALE GENOMIC DNA]</scope>
    <source>
        <strain evidence="10 11">ATCC 700224</strain>
    </source>
</reference>
<feature type="domain" description="O-GlcNAc transferase C-terminal" evidence="9">
    <location>
        <begin position="488"/>
        <end position="668"/>
    </location>
</feature>
<dbReference type="GO" id="GO:0097363">
    <property type="term" value="F:protein O-acetylglucosaminyltransferase activity"/>
    <property type="evidence" value="ECO:0007669"/>
    <property type="project" value="UniProtKB-EC"/>
</dbReference>
<keyword evidence="11" id="KW-1185">Reference proteome</keyword>
<comment type="pathway">
    <text evidence="1">Protein modification; protein glycosylation.</text>
</comment>
<evidence type="ECO:0000256" key="4">
    <source>
        <dbReference type="ARBA" id="ARBA00022676"/>
    </source>
</evidence>
<dbReference type="InterPro" id="IPR051939">
    <property type="entry name" value="Glycosyltr_41/O-GlcNAc_trsf"/>
</dbReference>
<accession>A0A1G7E3S1</accession>
<dbReference type="InterPro" id="IPR019734">
    <property type="entry name" value="TPR_rpt"/>
</dbReference>
<evidence type="ECO:0000259" key="9">
    <source>
        <dbReference type="Pfam" id="PF13844"/>
    </source>
</evidence>
<gene>
    <name evidence="10" type="ORF">SAMN05421720_108160</name>
</gene>
<evidence type="ECO:0000256" key="8">
    <source>
        <dbReference type="SAM" id="MobiDB-lite"/>
    </source>
</evidence>
<dbReference type="Proteomes" id="UP000199412">
    <property type="component" value="Unassembled WGS sequence"/>
</dbReference>